<organism evidence="3 4">
    <name type="scientific">Talaromyces stipitatus (strain ATCC 10500 / CBS 375.48 / QM 6759 / NRRL 1006)</name>
    <name type="common">Penicillium stipitatum</name>
    <dbReference type="NCBI Taxonomy" id="441959"/>
    <lineage>
        <taxon>Eukaryota</taxon>
        <taxon>Fungi</taxon>
        <taxon>Dikarya</taxon>
        <taxon>Ascomycota</taxon>
        <taxon>Pezizomycotina</taxon>
        <taxon>Eurotiomycetes</taxon>
        <taxon>Eurotiomycetidae</taxon>
        <taxon>Eurotiales</taxon>
        <taxon>Trichocomaceae</taxon>
        <taxon>Talaromyces</taxon>
        <taxon>Talaromyces sect. Talaromyces</taxon>
    </lineage>
</organism>
<evidence type="ECO:0000313" key="4">
    <source>
        <dbReference type="Proteomes" id="UP000001745"/>
    </source>
</evidence>
<dbReference type="InParanoid" id="B8MFV0"/>
<dbReference type="EMBL" id="EQ962656">
    <property type="protein sequence ID" value="EED15817.1"/>
    <property type="molecule type" value="Genomic_DNA"/>
</dbReference>
<keyword evidence="1" id="KW-0479">Metal-binding</keyword>
<dbReference type="PROSITE" id="PS50157">
    <property type="entry name" value="ZINC_FINGER_C2H2_2"/>
    <property type="match status" value="1"/>
</dbReference>
<keyword evidence="1" id="KW-0862">Zinc</keyword>
<gene>
    <name evidence="3" type="ORF">TSTA_009390</name>
</gene>
<dbReference type="InterPro" id="IPR013087">
    <property type="entry name" value="Znf_C2H2_type"/>
</dbReference>
<dbReference type="OMA" id="EHYANDA"/>
<dbReference type="HOGENOM" id="CLU_2211733_0_0_1"/>
<reference evidence="4" key="1">
    <citation type="journal article" date="2015" name="Genome Announc.">
        <title>Genome sequence of the AIDS-associated pathogen Penicillium marneffei (ATCC18224) and its near taxonomic relative Talaromyces stipitatus (ATCC10500).</title>
        <authorList>
            <person name="Nierman W.C."/>
            <person name="Fedorova-Abrams N.D."/>
            <person name="Andrianopoulos A."/>
        </authorList>
    </citation>
    <scope>NUCLEOTIDE SEQUENCE [LARGE SCALE GENOMIC DNA]</scope>
    <source>
        <strain evidence="4">ATCC 10500 / CBS 375.48 / QM 6759 / NRRL 1006</strain>
    </source>
</reference>
<evidence type="ECO:0000313" key="3">
    <source>
        <dbReference type="EMBL" id="EED15817.1"/>
    </source>
</evidence>
<feature type="domain" description="C2H2-type" evidence="2">
    <location>
        <begin position="22"/>
        <end position="51"/>
    </location>
</feature>
<dbReference type="STRING" id="441959.B8MFV0"/>
<dbReference type="Proteomes" id="UP000001745">
    <property type="component" value="Unassembled WGS sequence"/>
</dbReference>
<dbReference type="VEuPathDB" id="FungiDB:TSTA_009390"/>
<dbReference type="OrthoDB" id="4462805at2759"/>
<keyword evidence="4" id="KW-1185">Reference proteome</keyword>
<evidence type="ECO:0000259" key="2">
    <source>
        <dbReference type="PROSITE" id="PS50157"/>
    </source>
</evidence>
<dbReference type="AlphaFoldDB" id="B8MFV0"/>
<dbReference type="GO" id="GO:0008270">
    <property type="term" value="F:zinc ion binding"/>
    <property type="evidence" value="ECO:0007669"/>
    <property type="project" value="UniProtKB-KW"/>
</dbReference>
<dbReference type="GeneID" id="8100800"/>
<name>B8MFV0_TALSN</name>
<protein>
    <recommendedName>
        <fullName evidence="2">C2H2-type domain-containing protein</fullName>
    </recommendedName>
</protein>
<accession>B8MFV0</accession>
<sequence>MSDNSKQLEVLMKIIEQSPLRFICPKCLKGFPRGDKLNEHFRDSKDEIHQGLFINNHNSRQFHEFYQQALDLEIPFQDFQRKNRAQVFELAFILEHIRKKEPNSYRE</sequence>
<evidence type="ECO:0000256" key="1">
    <source>
        <dbReference type="PROSITE-ProRule" id="PRU00042"/>
    </source>
</evidence>
<keyword evidence="1" id="KW-0863">Zinc-finger</keyword>
<dbReference type="RefSeq" id="XP_002483051.1">
    <property type="nucleotide sequence ID" value="XM_002483006.1"/>
</dbReference>
<proteinExistence type="predicted"/>